<dbReference type="PANTHER" id="PTHR45947">
    <property type="entry name" value="SULFOQUINOVOSYL TRANSFERASE SQD2"/>
    <property type="match status" value="1"/>
</dbReference>
<dbReference type="EC" id="2.4.-.-" evidence="1"/>
<keyword evidence="1" id="KW-0328">Glycosyltransferase</keyword>
<evidence type="ECO:0000313" key="1">
    <source>
        <dbReference type="EMBL" id="WOO41441.1"/>
    </source>
</evidence>
<dbReference type="AlphaFoldDB" id="A0AAQ3L9R0"/>
<dbReference type="Proteomes" id="UP001304300">
    <property type="component" value="Chromosome"/>
</dbReference>
<name>A0AAQ3L9R0_9BACT</name>
<proteinExistence type="predicted"/>
<accession>A0AAQ3L9R0</accession>
<keyword evidence="2" id="KW-1185">Reference proteome</keyword>
<protein>
    <submittedName>
        <fullName evidence="1">Glycosyltransferase</fullName>
        <ecNumber evidence="1">2.4.-.-</ecNumber>
    </submittedName>
</protein>
<dbReference type="SUPFAM" id="SSF53756">
    <property type="entry name" value="UDP-Glycosyltransferase/glycogen phosphorylase"/>
    <property type="match status" value="1"/>
</dbReference>
<dbReference type="Gene3D" id="3.40.50.11010">
    <property type="match status" value="1"/>
</dbReference>
<dbReference type="RefSeq" id="WP_317833925.1">
    <property type="nucleotide sequence ID" value="NZ_CP136920.1"/>
</dbReference>
<organism evidence="1 2">
    <name type="scientific">Rubellicoccus peritrichatus</name>
    <dbReference type="NCBI Taxonomy" id="3080537"/>
    <lineage>
        <taxon>Bacteria</taxon>
        <taxon>Pseudomonadati</taxon>
        <taxon>Verrucomicrobiota</taxon>
        <taxon>Opitutia</taxon>
        <taxon>Puniceicoccales</taxon>
        <taxon>Cerasicoccaceae</taxon>
        <taxon>Rubellicoccus</taxon>
    </lineage>
</organism>
<evidence type="ECO:0000313" key="2">
    <source>
        <dbReference type="Proteomes" id="UP001304300"/>
    </source>
</evidence>
<sequence>MGEGVIAFSKDWNDLPTSGMHVPWQLGKSENLLWISSIGTRKPSLSSGRDIGRITERLKKIWKRAEHTRDNIWVKSPVILPKASSATQVAINRVALKSQVAHERKSLNLKAPELWSFVPNAGDYIDLFNASVKVYYCVDDWSRMHSVDGEWIKQKEDELLTKCDVVFATSEKLVTNLSQRCEVPVFYAPHGVDYQHFSSAANNELTRPNDLKGVEGPIVGFIGTLDARMDINLLKNLLPKVPQMNFVFIGPERDGFCDDLQQFPNAHFLGIKDYEELPAYCRHFDCAIIPYDLNNPYNHSVNPIKVREFLAAGLQVIAPKLPELIDMQHVHCQDSIEGWRDGIEKALEPKDREAVSKTMQEHSWSERVKTLRAKVAEIRNS</sequence>
<keyword evidence="1" id="KW-0808">Transferase</keyword>
<reference evidence="1 2" key="1">
    <citation type="submission" date="2023-10" db="EMBL/GenBank/DDBJ databases">
        <title>Rubellicoccus peritrichatus gen. nov., sp. nov., isolated from an algae of coral reef tank.</title>
        <authorList>
            <person name="Luo J."/>
        </authorList>
    </citation>
    <scope>NUCLEOTIDE SEQUENCE [LARGE SCALE GENOMIC DNA]</scope>
    <source>
        <strain evidence="1 2">CR14</strain>
    </source>
</reference>
<dbReference type="InterPro" id="IPR050194">
    <property type="entry name" value="Glycosyltransferase_grp1"/>
</dbReference>
<dbReference type="EMBL" id="CP136920">
    <property type="protein sequence ID" value="WOO41441.1"/>
    <property type="molecule type" value="Genomic_DNA"/>
</dbReference>
<dbReference type="GO" id="GO:0016757">
    <property type="term" value="F:glycosyltransferase activity"/>
    <property type="evidence" value="ECO:0007669"/>
    <property type="project" value="UniProtKB-KW"/>
</dbReference>
<dbReference type="Gene3D" id="3.40.50.2000">
    <property type="entry name" value="Glycogen Phosphorylase B"/>
    <property type="match status" value="1"/>
</dbReference>
<dbReference type="PANTHER" id="PTHR45947:SF3">
    <property type="entry name" value="SULFOQUINOVOSYL TRANSFERASE SQD2"/>
    <property type="match status" value="1"/>
</dbReference>
<gene>
    <name evidence="1" type="ORF">RZN69_22705</name>
</gene>